<gene>
    <name evidence="2" type="ORF">IDSA_07785</name>
</gene>
<evidence type="ECO:0000256" key="1">
    <source>
        <dbReference type="SAM" id="SignalP"/>
    </source>
</evidence>
<comment type="caution">
    <text evidence="2">The sequence shown here is derived from an EMBL/GenBank/DDBJ whole genome shotgun (WGS) entry which is preliminary data.</text>
</comment>
<dbReference type="OrthoDB" id="5741133at2"/>
<keyword evidence="3" id="KW-1185">Reference proteome</keyword>
<name>A0A094JEG9_9GAMM</name>
<organism evidence="2 3">
    <name type="scientific">Pseudidiomarina salinarum</name>
    <dbReference type="NCBI Taxonomy" id="435908"/>
    <lineage>
        <taxon>Bacteria</taxon>
        <taxon>Pseudomonadati</taxon>
        <taxon>Pseudomonadota</taxon>
        <taxon>Gammaproteobacteria</taxon>
        <taxon>Alteromonadales</taxon>
        <taxon>Idiomarinaceae</taxon>
        <taxon>Pseudidiomarina</taxon>
    </lineage>
</organism>
<reference evidence="2 3" key="1">
    <citation type="submission" date="2014-06" db="EMBL/GenBank/DDBJ databases">
        <title>The draft genome sequence of Idiomarina salinarum ISL-52.</title>
        <authorList>
            <person name="Du J."/>
            <person name="Shao Z."/>
        </authorList>
    </citation>
    <scope>NUCLEOTIDE SEQUENCE [LARGE SCALE GENOMIC DNA]</scope>
    <source>
        <strain evidence="2 3">ISL-52</strain>
    </source>
</reference>
<keyword evidence="1" id="KW-0732">Signal</keyword>
<dbReference type="Proteomes" id="UP000054363">
    <property type="component" value="Unassembled WGS sequence"/>
</dbReference>
<evidence type="ECO:0000313" key="3">
    <source>
        <dbReference type="Proteomes" id="UP000054363"/>
    </source>
</evidence>
<sequence length="164" mass="18694">MRYIALALFGLMLMGQATAHQLKTAITTVLFNDRTGNIEVMHKFLLHDAEHAVQQLFDKAGNMHTRDATRKQFSDYVLTRFKMTDLDGQPLPLELVGYQVDGADFWIYQEAPIPAELEGLQMQHKALQDIWSSQQNLVNVEGRGAIQSLKFSAADDWQRVRFAQ</sequence>
<evidence type="ECO:0008006" key="4">
    <source>
        <dbReference type="Google" id="ProtNLM"/>
    </source>
</evidence>
<dbReference type="InterPro" id="IPR046525">
    <property type="entry name" value="DUF6702"/>
</dbReference>
<proteinExistence type="predicted"/>
<evidence type="ECO:0000313" key="2">
    <source>
        <dbReference type="EMBL" id="KFZ30961.1"/>
    </source>
</evidence>
<dbReference type="eggNOG" id="ENOG502Z826">
    <property type="taxonomic scope" value="Bacteria"/>
</dbReference>
<accession>A0A094JEG9</accession>
<dbReference type="AlphaFoldDB" id="A0A094JEG9"/>
<protein>
    <recommendedName>
        <fullName evidence="4">Orphan protein</fullName>
    </recommendedName>
</protein>
<dbReference type="RefSeq" id="WP_034775554.1">
    <property type="nucleotide sequence ID" value="NZ_JPER01000003.1"/>
</dbReference>
<dbReference type="EMBL" id="JPER01000003">
    <property type="protein sequence ID" value="KFZ30961.1"/>
    <property type="molecule type" value="Genomic_DNA"/>
</dbReference>
<feature type="signal peptide" evidence="1">
    <location>
        <begin position="1"/>
        <end position="19"/>
    </location>
</feature>
<dbReference type="STRING" id="435908.IDSA_07785"/>
<feature type="chain" id="PRO_5001900575" description="Orphan protein" evidence="1">
    <location>
        <begin position="20"/>
        <end position="164"/>
    </location>
</feature>
<dbReference type="Pfam" id="PF20420">
    <property type="entry name" value="DUF6702"/>
    <property type="match status" value="1"/>
</dbReference>